<dbReference type="EMBL" id="CADILH010000001">
    <property type="protein sequence ID" value="CAB3929079.1"/>
    <property type="molecule type" value="Genomic_DNA"/>
</dbReference>
<dbReference type="GeneID" id="92764644"/>
<protein>
    <submittedName>
        <fullName evidence="6">HTH-type transcriptional regulator BenM</fullName>
    </submittedName>
</protein>
<organism evidence="6 7">
    <name type="scientific">Achromobacter insolitus</name>
    <dbReference type="NCBI Taxonomy" id="217204"/>
    <lineage>
        <taxon>Bacteria</taxon>
        <taxon>Pseudomonadati</taxon>
        <taxon>Pseudomonadota</taxon>
        <taxon>Betaproteobacteria</taxon>
        <taxon>Burkholderiales</taxon>
        <taxon>Alcaligenaceae</taxon>
        <taxon>Achromobacter</taxon>
    </lineage>
</organism>
<dbReference type="GO" id="GO:0003700">
    <property type="term" value="F:DNA-binding transcription factor activity"/>
    <property type="evidence" value="ECO:0007669"/>
    <property type="project" value="InterPro"/>
</dbReference>
<sequence length="302" mass="32996">MSDQHVETRTLRYFVAVVECLHFSKAADRLDVSQSVLSVAIQKLESQLGIKLLHRNKRQPVTLTDAGRAFHAHAVIALQHIDQAVQIGLLAARGLVGVVKAGFVASAVTSGALPGLLRAFRSEHPAVQLEIAPMDTPTQLEGLKNGVIDIGVIRARREYPPGVNAIVMHVEHLAVAMADNHILCLKDELVPQDLAGESFIIPQFDEQEGFSEILEDLARQGGFPDKPYQRVKDFMSAVTLAAAGYGVVLAPDSILSLSPPGITYRRITRFDRDVKLALAFRTRGNSPAVEALIEKVNKRIHE</sequence>
<accession>A0A6S7F3V9</accession>
<dbReference type="GO" id="GO:0003677">
    <property type="term" value="F:DNA binding"/>
    <property type="evidence" value="ECO:0007669"/>
    <property type="project" value="UniProtKB-KW"/>
</dbReference>
<dbReference type="Pfam" id="PF00126">
    <property type="entry name" value="HTH_1"/>
    <property type="match status" value="1"/>
</dbReference>
<evidence type="ECO:0000313" key="6">
    <source>
        <dbReference type="EMBL" id="CAB3929079.1"/>
    </source>
</evidence>
<evidence type="ECO:0000259" key="5">
    <source>
        <dbReference type="PROSITE" id="PS50931"/>
    </source>
</evidence>
<keyword evidence="3" id="KW-0238">DNA-binding</keyword>
<dbReference type="InterPro" id="IPR005119">
    <property type="entry name" value="LysR_subst-bd"/>
</dbReference>
<keyword evidence="7" id="KW-1185">Reference proteome</keyword>
<evidence type="ECO:0000256" key="3">
    <source>
        <dbReference type="ARBA" id="ARBA00023125"/>
    </source>
</evidence>
<gene>
    <name evidence="6" type="primary">benM_1</name>
    <name evidence="6" type="ORF">LMG6000_00131</name>
</gene>
<dbReference type="SUPFAM" id="SSF46785">
    <property type="entry name" value="Winged helix' DNA-binding domain"/>
    <property type="match status" value="1"/>
</dbReference>
<proteinExistence type="inferred from homology"/>
<dbReference type="PRINTS" id="PR00039">
    <property type="entry name" value="HTHLYSR"/>
</dbReference>
<dbReference type="Pfam" id="PF03466">
    <property type="entry name" value="LysR_substrate"/>
    <property type="match status" value="1"/>
</dbReference>
<dbReference type="InterPro" id="IPR036390">
    <property type="entry name" value="WH_DNA-bd_sf"/>
</dbReference>
<comment type="similarity">
    <text evidence="1">Belongs to the LysR transcriptional regulatory family.</text>
</comment>
<dbReference type="KEGG" id="ais:BUW96_04565"/>
<dbReference type="RefSeq" id="WP_076813159.1">
    <property type="nucleotide sequence ID" value="NZ_CADIJK010000002.1"/>
</dbReference>
<evidence type="ECO:0000256" key="2">
    <source>
        <dbReference type="ARBA" id="ARBA00023015"/>
    </source>
</evidence>
<dbReference type="Proteomes" id="UP000494183">
    <property type="component" value="Unassembled WGS sequence"/>
</dbReference>
<feature type="domain" description="HTH lysR-type" evidence="5">
    <location>
        <begin position="6"/>
        <end position="64"/>
    </location>
</feature>
<dbReference type="PROSITE" id="PS50931">
    <property type="entry name" value="HTH_LYSR"/>
    <property type="match status" value="1"/>
</dbReference>
<dbReference type="PANTHER" id="PTHR30346:SF17">
    <property type="entry name" value="LYSR FAMILY TRANSCRIPTIONAL REGULATOR"/>
    <property type="match status" value="1"/>
</dbReference>
<reference evidence="6 7" key="1">
    <citation type="submission" date="2020-04" db="EMBL/GenBank/DDBJ databases">
        <authorList>
            <person name="De Canck E."/>
        </authorList>
    </citation>
    <scope>NUCLEOTIDE SEQUENCE [LARGE SCALE GENOMIC DNA]</scope>
    <source>
        <strain evidence="6 7">LMG 6000</strain>
    </source>
</reference>
<dbReference type="GO" id="GO:0032993">
    <property type="term" value="C:protein-DNA complex"/>
    <property type="evidence" value="ECO:0007669"/>
    <property type="project" value="TreeGrafter"/>
</dbReference>
<evidence type="ECO:0000256" key="4">
    <source>
        <dbReference type="ARBA" id="ARBA00023163"/>
    </source>
</evidence>
<dbReference type="InterPro" id="IPR000847">
    <property type="entry name" value="LysR_HTH_N"/>
</dbReference>
<evidence type="ECO:0000256" key="1">
    <source>
        <dbReference type="ARBA" id="ARBA00009437"/>
    </source>
</evidence>
<dbReference type="InterPro" id="IPR036388">
    <property type="entry name" value="WH-like_DNA-bd_sf"/>
</dbReference>
<evidence type="ECO:0000313" key="7">
    <source>
        <dbReference type="Proteomes" id="UP000494183"/>
    </source>
</evidence>
<dbReference type="PANTHER" id="PTHR30346">
    <property type="entry name" value="TRANSCRIPTIONAL DUAL REGULATOR HCAR-RELATED"/>
    <property type="match status" value="1"/>
</dbReference>
<dbReference type="AlphaFoldDB" id="A0A6S7F3V9"/>
<dbReference type="CDD" id="cd08414">
    <property type="entry name" value="PBP2_LTTR_aromatics_like"/>
    <property type="match status" value="1"/>
</dbReference>
<name>A0A6S7F3V9_9BURK</name>
<dbReference type="Gene3D" id="3.40.190.10">
    <property type="entry name" value="Periplasmic binding protein-like II"/>
    <property type="match status" value="2"/>
</dbReference>
<dbReference type="SUPFAM" id="SSF53850">
    <property type="entry name" value="Periplasmic binding protein-like II"/>
    <property type="match status" value="1"/>
</dbReference>
<dbReference type="Gene3D" id="1.10.10.10">
    <property type="entry name" value="Winged helix-like DNA-binding domain superfamily/Winged helix DNA-binding domain"/>
    <property type="match status" value="1"/>
</dbReference>
<keyword evidence="2" id="KW-0805">Transcription regulation</keyword>
<dbReference type="FunFam" id="1.10.10.10:FF:000001">
    <property type="entry name" value="LysR family transcriptional regulator"/>
    <property type="match status" value="1"/>
</dbReference>
<keyword evidence="4" id="KW-0804">Transcription</keyword>